<dbReference type="Proteomes" id="UP001528672">
    <property type="component" value="Unassembled WGS sequence"/>
</dbReference>
<name>A0ABT5MCF4_9BURK</name>
<reference evidence="1 2" key="1">
    <citation type="submission" date="2023-02" db="EMBL/GenBank/DDBJ databases">
        <title>Bacterial whole genome sequence for Curvibacter sp. HBC28.</title>
        <authorList>
            <person name="Le V."/>
            <person name="Ko S.-R."/>
            <person name="Ahn C.-Y."/>
            <person name="Oh H.-M."/>
        </authorList>
    </citation>
    <scope>NUCLEOTIDE SEQUENCE [LARGE SCALE GENOMIC DNA]</scope>
    <source>
        <strain evidence="1 2">HBC28</strain>
    </source>
</reference>
<evidence type="ECO:0000313" key="1">
    <source>
        <dbReference type="EMBL" id="MDD0814254.1"/>
    </source>
</evidence>
<gene>
    <name evidence="1" type="ORF">PSQ39_06390</name>
</gene>
<keyword evidence="2" id="KW-1185">Reference proteome</keyword>
<proteinExistence type="predicted"/>
<comment type="caution">
    <text evidence="1">The sequence shown here is derived from an EMBL/GenBank/DDBJ whole genome shotgun (WGS) entry which is preliminary data.</text>
</comment>
<dbReference type="RefSeq" id="WP_273925876.1">
    <property type="nucleotide sequence ID" value="NZ_JAQSIO010000002.1"/>
</dbReference>
<protein>
    <submittedName>
        <fullName evidence="1">Uncharacterized protein</fullName>
    </submittedName>
</protein>
<accession>A0ABT5MCF4</accession>
<sequence length="177" mass="19844">MTSAPDQPWGEWEHDRLNPDNYFRIPEFGVKPADVNFRGFSGPIITTRLEQVETFLEIRRMVGFARSFLQQVFASYRDAQDAHIAFLDATSDPSYRPTTLDVAAWCYFDFIWTLERKFEGDKDEAGQLLAMASAGATLGGLGQVVTSIRDSRHLDVVEASLKTEEILSKFAKKGGSA</sequence>
<dbReference type="EMBL" id="JAQSIO010000002">
    <property type="protein sequence ID" value="MDD0814254.1"/>
    <property type="molecule type" value="Genomic_DNA"/>
</dbReference>
<evidence type="ECO:0000313" key="2">
    <source>
        <dbReference type="Proteomes" id="UP001528672"/>
    </source>
</evidence>
<organism evidence="1 2">
    <name type="scientific">Curvibacter microcysteis</name>
    <dbReference type="NCBI Taxonomy" id="3026419"/>
    <lineage>
        <taxon>Bacteria</taxon>
        <taxon>Pseudomonadati</taxon>
        <taxon>Pseudomonadota</taxon>
        <taxon>Betaproteobacteria</taxon>
        <taxon>Burkholderiales</taxon>
        <taxon>Comamonadaceae</taxon>
        <taxon>Curvibacter</taxon>
    </lineage>
</organism>